<dbReference type="Proteomes" id="UP000422764">
    <property type="component" value="Chromosome"/>
</dbReference>
<dbReference type="EMBL" id="CP046522">
    <property type="protein sequence ID" value="QGU94492.1"/>
    <property type="molecule type" value="Genomic_DNA"/>
</dbReference>
<proteinExistence type="predicted"/>
<evidence type="ECO:0000313" key="1">
    <source>
        <dbReference type="EMBL" id="QGU94492.1"/>
    </source>
</evidence>
<protein>
    <submittedName>
        <fullName evidence="1">Uncharacterized protein</fullName>
    </submittedName>
</protein>
<gene>
    <name evidence="1" type="ORF">GOM49_04685</name>
</gene>
<accession>A0A6I6EL75</accession>
<organism evidence="1 2">
    <name type="scientific">Clostridium bovifaecis</name>
    <dbReference type="NCBI Taxonomy" id="2184719"/>
    <lineage>
        <taxon>Bacteria</taxon>
        <taxon>Bacillati</taxon>
        <taxon>Bacillota</taxon>
        <taxon>Clostridia</taxon>
        <taxon>Eubacteriales</taxon>
        <taxon>Clostridiaceae</taxon>
        <taxon>Clostridium</taxon>
    </lineage>
</organism>
<keyword evidence="2" id="KW-1185">Reference proteome</keyword>
<dbReference type="AlphaFoldDB" id="A0A6I6EL75"/>
<name>A0A6I6EL75_9CLOT</name>
<reference evidence="1 2" key="1">
    <citation type="submission" date="2019-12" db="EMBL/GenBank/DDBJ databases">
        <title>Genome sequenceing of Clostridium bovifaecis.</title>
        <authorList>
            <person name="Yao Y."/>
        </authorList>
    </citation>
    <scope>NUCLEOTIDE SEQUENCE [LARGE SCALE GENOMIC DNA]</scope>
    <source>
        <strain evidence="1 2">BXX</strain>
    </source>
</reference>
<evidence type="ECO:0000313" key="2">
    <source>
        <dbReference type="Proteomes" id="UP000422764"/>
    </source>
</evidence>
<sequence>MAETSARIRTEYLGSISKLNNQEIVNSQGYKLLIQAGIQKNLVRMINSDNTASNRLKLPGP</sequence>